<keyword evidence="3" id="KW-1185">Reference proteome</keyword>
<feature type="compositionally biased region" description="Low complexity" evidence="1">
    <location>
        <begin position="183"/>
        <end position="195"/>
    </location>
</feature>
<dbReference type="Proteomes" id="UP000801492">
    <property type="component" value="Unassembled WGS sequence"/>
</dbReference>
<evidence type="ECO:0000256" key="1">
    <source>
        <dbReference type="SAM" id="MobiDB-lite"/>
    </source>
</evidence>
<reference evidence="2" key="1">
    <citation type="submission" date="2019-08" db="EMBL/GenBank/DDBJ databases">
        <title>The genome of the North American firefly Photinus pyralis.</title>
        <authorList>
            <consortium name="Photinus pyralis genome working group"/>
            <person name="Fallon T.R."/>
            <person name="Sander Lower S.E."/>
            <person name="Weng J.-K."/>
        </authorList>
    </citation>
    <scope>NUCLEOTIDE SEQUENCE</scope>
    <source>
        <strain evidence="2">TRF0915ILg1</strain>
        <tissue evidence="2">Whole body</tissue>
    </source>
</reference>
<sequence length="218" mass="24208">MSQPAEQITTENEQSKNNENYDQAITSVLQSEQLEMIEDIQNITDAMKGAYNGLQKQAKRIKVISDNTHPKPDIGSTVRILVPDVDRGREDARSILAVVLESTEDGFYCLGTKEGVIAKYYNRSEFSVCPANILTIDEMSANDPYEQGAIRLSQMFDEVSTDEEQDPYHDSDDEYGSDRNYVSGGYSDSDASSSELPEEPEGLQSSHSSAKQEEGDDL</sequence>
<accession>A0A8K0GKI8</accession>
<protein>
    <submittedName>
        <fullName evidence="2">Uncharacterized protein</fullName>
    </submittedName>
</protein>
<gene>
    <name evidence="2" type="ORF">ILUMI_02798</name>
</gene>
<dbReference type="EMBL" id="VTPC01001039">
    <property type="protein sequence ID" value="KAF2903389.1"/>
    <property type="molecule type" value="Genomic_DNA"/>
</dbReference>
<dbReference type="OrthoDB" id="6724787at2759"/>
<comment type="caution">
    <text evidence="2">The sequence shown here is derived from an EMBL/GenBank/DDBJ whole genome shotgun (WGS) entry which is preliminary data.</text>
</comment>
<feature type="region of interest" description="Disordered" evidence="1">
    <location>
        <begin position="159"/>
        <end position="218"/>
    </location>
</feature>
<name>A0A8K0GKI8_IGNLU</name>
<proteinExistence type="predicted"/>
<organism evidence="2 3">
    <name type="scientific">Ignelater luminosus</name>
    <name type="common">Cucubano</name>
    <name type="synonym">Pyrophorus luminosus</name>
    <dbReference type="NCBI Taxonomy" id="2038154"/>
    <lineage>
        <taxon>Eukaryota</taxon>
        <taxon>Metazoa</taxon>
        <taxon>Ecdysozoa</taxon>
        <taxon>Arthropoda</taxon>
        <taxon>Hexapoda</taxon>
        <taxon>Insecta</taxon>
        <taxon>Pterygota</taxon>
        <taxon>Neoptera</taxon>
        <taxon>Endopterygota</taxon>
        <taxon>Coleoptera</taxon>
        <taxon>Polyphaga</taxon>
        <taxon>Elateriformia</taxon>
        <taxon>Elateroidea</taxon>
        <taxon>Elateridae</taxon>
        <taxon>Agrypninae</taxon>
        <taxon>Pyrophorini</taxon>
        <taxon>Ignelater</taxon>
    </lineage>
</organism>
<evidence type="ECO:0000313" key="2">
    <source>
        <dbReference type="EMBL" id="KAF2903389.1"/>
    </source>
</evidence>
<dbReference type="AlphaFoldDB" id="A0A8K0GKI8"/>
<feature type="compositionally biased region" description="Acidic residues" evidence="1">
    <location>
        <begin position="159"/>
        <end position="175"/>
    </location>
</feature>
<feature type="region of interest" description="Disordered" evidence="1">
    <location>
        <begin position="1"/>
        <end position="21"/>
    </location>
</feature>
<evidence type="ECO:0000313" key="3">
    <source>
        <dbReference type="Proteomes" id="UP000801492"/>
    </source>
</evidence>